<keyword evidence="3 5" id="KW-1133">Transmembrane helix</keyword>
<accession>A0A0K3CEZ7</accession>
<keyword evidence="2 5" id="KW-0812">Transmembrane</keyword>
<sequence>MLVLLLLRSAPRSLFSRLFFRVLAFCIDNDTSPSIQNTPQTQGSLILLLTPLHDTHSAMTTRLDVEKGSSFADDEYGAHVVRSDTELEKDGGNLVLQVEDAAAAGLKTAKDGRTILVPQPSDDPRDPLNWPEWKKHAILIIVALAAFGGDFQSGASGIVPKLGGGMGLTSDPFLLPPGAGIPLLLSQGEEWGLSPAKVNEAGNLNVLLLGIGGLVWIPPLCASLPPPPLPLLVVLGDLHFWGRLPVLFWTQLLGTFMVLGSVLVQDFTAYYALRPLTSLFLTAGQTIGLTKIGLWVVIFLCSPYCGPFFGGFIVSGLNGQWRPVLWVVFAWSCFVLLLIIFLADETWYDRSLPVQPERPTGIYGRFCNLVGITGIRQRAYKPNAFPSVMRLFEVFTKPTLWMVFVVYALSFMWAVGINITSSIILATPKVAGGYGLTLKQTSVVYLTPLVALMLGEGIGHVANDWIANRYVRKHNGVFKPECRLYIFPFASVLMIAGLVLVGQALAKGLSVGAIVVGWGAYVLGVMVSSVAITAYILDVFPSASVQAAIVAFAMGLVFVLIAVGERIRKFGGPLHFAKHQ</sequence>
<name>A0A0K3CEZ7_RHOTO</name>
<dbReference type="Proteomes" id="UP000199069">
    <property type="component" value="Unassembled WGS sequence"/>
</dbReference>
<evidence type="ECO:0000256" key="2">
    <source>
        <dbReference type="ARBA" id="ARBA00022692"/>
    </source>
</evidence>
<feature type="transmembrane region" description="Helical" evidence="5">
    <location>
        <begin position="518"/>
        <end position="537"/>
    </location>
</feature>
<feature type="signal peptide" evidence="6">
    <location>
        <begin position="1"/>
        <end position="16"/>
    </location>
</feature>
<protein>
    <recommendedName>
        <fullName evidence="9">MFS transporter</fullName>
    </recommendedName>
</protein>
<dbReference type="GO" id="GO:0022857">
    <property type="term" value="F:transmembrane transporter activity"/>
    <property type="evidence" value="ECO:0007669"/>
    <property type="project" value="TreeGrafter"/>
</dbReference>
<evidence type="ECO:0000256" key="1">
    <source>
        <dbReference type="ARBA" id="ARBA00004141"/>
    </source>
</evidence>
<proteinExistence type="predicted"/>
<feature type="chain" id="PRO_5005495365" description="MFS transporter" evidence="6">
    <location>
        <begin position="17"/>
        <end position="580"/>
    </location>
</feature>
<evidence type="ECO:0008006" key="9">
    <source>
        <dbReference type="Google" id="ProtNLM"/>
    </source>
</evidence>
<evidence type="ECO:0000313" key="8">
    <source>
        <dbReference type="Proteomes" id="UP000199069"/>
    </source>
</evidence>
<evidence type="ECO:0000256" key="4">
    <source>
        <dbReference type="ARBA" id="ARBA00023136"/>
    </source>
</evidence>
<feature type="transmembrane region" description="Helical" evidence="5">
    <location>
        <begin position="544"/>
        <end position="564"/>
    </location>
</feature>
<dbReference type="PANTHER" id="PTHR23502:SF22">
    <property type="entry name" value="MAJOR FACILITATOR SUPERFAMILY (MFS) PROFILE DOMAIN-CONTAINING PROTEIN"/>
    <property type="match status" value="1"/>
</dbReference>
<dbReference type="GO" id="GO:0005886">
    <property type="term" value="C:plasma membrane"/>
    <property type="evidence" value="ECO:0007669"/>
    <property type="project" value="TreeGrafter"/>
</dbReference>
<organism evidence="7 8">
    <name type="scientific">Rhodotorula toruloides</name>
    <name type="common">Yeast</name>
    <name type="synonym">Rhodosporidium toruloides</name>
    <dbReference type="NCBI Taxonomy" id="5286"/>
    <lineage>
        <taxon>Eukaryota</taxon>
        <taxon>Fungi</taxon>
        <taxon>Dikarya</taxon>
        <taxon>Basidiomycota</taxon>
        <taxon>Pucciniomycotina</taxon>
        <taxon>Microbotryomycetes</taxon>
        <taxon>Sporidiobolales</taxon>
        <taxon>Sporidiobolaceae</taxon>
        <taxon>Rhodotorula</taxon>
    </lineage>
</organism>
<gene>
    <name evidence="7" type="primary">FGENESH: predicted gene_5.511</name>
    <name evidence="7" type="ORF">BN2166_0029660</name>
</gene>
<dbReference type="EMBL" id="CWKI01000005">
    <property type="protein sequence ID" value="CTR07105.1"/>
    <property type="molecule type" value="Genomic_DNA"/>
</dbReference>
<dbReference type="InterPro" id="IPR036259">
    <property type="entry name" value="MFS_trans_sf"/>
</dbReference>
<feature type="transmembrane region" description="Helical" evidence="5">
    <location>
        <begin position="445"/>
        <end position="463"/>
    </location>
</feature>
<evidence type="ECO:0000256" key="3">
    <source>
        <dbReference type="ARBA" id="ARBA00022989"/>
    </source>
</evidence>
<reference evidence="7 8" key="1">
    <citation type="submission" date="2015-07" db="EMBL/GenBank/DDBJ databases">
        <authorList>
            <person name="Cajimat M.N.B."/>
            <person name="Milazzo M.L."/>
            <person name="Fulhorst C.F."/>
        </authorList>
    </citation>
    <scope>NUCLEOTIDE SEQUENCE [LARGE SCALE GENOMIC DNA]</scope>
    <source>
        <strain evidence="7">Single colony</strain>
    </source>
</reference>
<keyword evidence="8" id="KW-1185">Reference proteome</keyword>
<dbReference type="OMA" id="MWAVGIN"/>
<evidence type="ECO:0000313" key="7">
    <source>
        <dbReference type="EMBL" id="CTR07105.1"/>
    </source>
</evidence>
<feature type="transmembrane region" description="Helical" evidence="5">
    <location>
        <begin position="246"/>
        <end position="273"/>
    </location>
</feature>
<feature type="transmembrane region" description="Helical" evidence="5">
    <location>
        <begin position="484"/>
        <end position="506"/>
    </location>
</feature>
<feature type="transmembrane region" description="Helical" evidence="5">
    <location>
        <begin position="294"/>
        <end position="317"/>
    </location>
</feature>
<dbReference type="PANTHER" id="PTHR23502">
    <property type="entry name" value="MAJOR FACILITATOR SUPERFAMILY"/>
    <property type="match status" value="1"/>
</dbReference>
<evidence type="ECO:0000256" key="5">
    <source>
        <dbReference type="SAM" id="Phobius"/>
    </source>
</evidence>
<feature type="transmembrane region" description="Helical" evidence="5">
    <location>
        <begin position="323"/>
        <end position="343"/>
    </location>
</feature>
<keyword evidence="4 5" id="KW-0472">Membrane</keyword>
<dbReference type="SUPFAM" id="SSF103473">
    <property type="entry name" value="MFS general substrate transporter"/>
    <property type="match status" value="1"/>
</dbReference>
<dbReference type="Gene3D" id="1.20.1250.20">
    <property type="entry name" value="MFS general substrate transporter like domains"/>
    <property type="match status" value="1"/>
</dbReference>
<feature type="transmembrane region" description="Helical" evidence="5">
    <location>
        <begin position="399"/>
        <end position="425"/>
    </location>
</feature>
<comment type="subcellular location">
    <subcellularLocation>
        <location evidence="1">Membrane</location>
        <topology evidence="1">Multi-pass membrane protein</topology>
    </subcellularLocation>
</comment>
<dbReference type="AlphaFoldDB" id="A0A0K3CEZ7"/>
<keyword evidence="6" id="KW-0732">Signal</keyword>
<evidence type="ECO:0000256" key="6">
    <source>
        <dbReference type="SAM" id="SignalP"/>
    </source>
</evidence>
<dbReference type="STRING" id="5286.A0A0K3CEZ7"/>